<name>A0A391NVU8_9EUKA</name>
<dbReference type="EMBL" id="BDIP01001030">
    <property type="protein sequence ID" value="GCA62623.1"/>
    <property type="molecule type" value="Genomic_DNA"/>
</dbReference>
<feature type="compositionally biased region" description="Basic and acidic residues" evidence="1">
    <location>
        <begin position="24"/>
        <end position="33"/>
    </location>
</feature>
<protein>
    <submittedName>
        <fullName evidence="2">Uncharacterized protein</fullName>
    </submittedName>
</protein>
<keyword evidence="3" id="KW-1185">Reference proteome</keyword>
<gene>
    <name evidence="2" type="ORF">KIPB_004706</name>
</gene>
<organism evidence="2 3">
    <name type="scientific">Kipferlia bialata</name>
    <dbReference type="NCBI Taxonomy" id="797122"/>
    <lineage>
        <taxon>Eukaryota</taxon>
        <taxon>Metamonada</taxon>
        <taxon>Carpediemonas-like organisms</taxon>
        <taxon>Kipferlia</taxon>
    </lineage>
</organism>
<accession>A0A391NVU8</accession>
<comment type="caution">
    <text evidence="2">The sequence shown here is derived from an EMBL/GenBank/DDBJ whole genome shotgun (WGS) entry which is preliminary data.</text>
</comment>
<feature type="compositionally biased region" description="Low complexity" evidence="1">
    <location>
        <begin position="38"/>
        <end position="51"/>
    </location>
</feature>
<feature type="region of interest" description="Disordered" evidence="1">
    <location>
        <begin position="1"/>
        <end position="51"/>
    </location>
</feature>
<evidence type="ECO:0000256" key="1">
    <source>
        <dbReference type="SAM" id="MobiDB-lite"/>
    </source>
</evidence>
<reference evidence="2 3" key="1">
    <citation type="journal article" date="2018" name="PLoS ONE">
        <title>The draft genome of Kipferlia bialata reveals reductive genome evolution in fornicate parasites.</title>
        <authorList>
            <person name="Tanifuji G."/>
            <person name="Takabayashi S."/>
            <person name="Kume K."/>
            <person name="Takagi M."/>
            <person name="Nakayama T."/>
            <person name="Kamikawa R."/>
            <person name="Inagaki Y."/>
            <person name="Hashimoto T."/>
        </authorList>
    </citation>
    <scope>NUCLEOTIDE SEQUENCE [LARGE SCALE GENOMIC DNA]</scope>
    <source>
        <strain evidence="2">NY0173</strain>
    </source>
</reference>
<feature type="compositionally biased region" description="Acidic residues" evidence="1">
    <location>
        <begin position="1"/>
        <end position="16"/>
    </location>
</feature>
<evidence type="ECO:0000313" key="2">
    <source>
        <dbReference type="EMBL" id="GCA62623.1"/>
    </source>
</evidence>
<evidence type="ECO:0000313" key="3">
    <source>
        <dbReference type="Proteomes" id="UP000265618"/>
    </source>
</evidence>
<proteinExistence type="predicted"/>
<dbReference type="AlphaFoldDB" id="A0A391NVU8"/>
<dbReference type="Proteomes" id="UP000265618">
    <property type="component" value="Unassembled WGS sequence"/>
</dbReference>
<sequence length="83" mass="8862">MSSDDDSFGDMMDDGDVVPMDAPPVREAEHVTETDLWGTSTQGTQGTQGTMMDSMQLEGDRVSQSQFPVTQVGGSLFVATGTR</sequence>